<evidence type="ECO:0000256" key="4">
    <source>
        <dbReference type="ARBA" id="ARBA00022595"/>
    </source>
</evidence>
<evidence type="ECO:0000259" key="11">
    <source>
        <dbReference type="Pfam" id="PF00516"/>
    </source>
</evidence>
<dbReference type="GO" id="GO:0019062">
    <property type="term" value="P:virion attachment to host cell"/>
    <property type="evidence" value="ECO:0007669"/>
    <property type="project" value="UniProtKB-KW"/>
</dbReference>
<dbReference type="GO" id="GO:0055036">
    <property type="term" value="C:virion membrane"/>
    <property type="evidence" value="ECO:0007669"/>
    <property type="project" value="UniProtKB-SubCell"/>
</dbReference>
<dbReference type="GO" id="GO:0019031">
    <property type="term" value="C:viral envelope"/>
    <property type="evidence" value="ECO:0007669"/>
    <property type="project" value="UniProtKB-KW"/>
</dbReference>
<dbReference type="GO" id="GO:0046718">
    <property type="term" value="P:symbiont entry into host cell"/>
    <property type="evidence" value="ECO:0007669"/>
    <property type="project" value="UniProtKB-KW"/>
</dbReference>
<dbReference type="InterPro" id="IPR036377">
    <property type="entry name" value="Gp120_core_sf"/>
</dbReference>
<dbReference type="EMBL" id="U84857">
    <property type="protein sequence ID" value="AAC58902.1"/>
    <property type="molecule type" value="Genomic_DNA"/>
</dbReference>
<dbReference type="GO" id="GO:0039663">
    <property type="term" value="P:membrane fusion involved in viral entry into host cell"/>
    <property type="evidence" value="ECO:0007669"/>
    <property type="project" value="UniProtKB-KW"/>
</dbReference>
<keyword evidence="12" id="KW-0261">Viral envelope protein</keyword>
<accession>O41614</accession>
<keyword evidence="8" id="KW-1015">Disulfide bond</keyword>
<protein>
    <submittedName>
        <fullName evidence="12">Envelope glycoprotein</fullName>
    </submittedName>
</protein>
<feature type="domain" description="Human immunodeficiency virus 1 envelope glycoprotein Gp120" evidence="11">
    <location>
        <begin position="33"/>
        <end position="136"/>
    </location>
</feature>
<keyword evidence="6" id="KW-0946">Virion</keyword>
<evidence type="ECO:0000256" key="3">
    <source>
        <dbReference type="ARBA" id="ARBA00022581"/>
    </source>
</evidence>
<evidence type="ECO:0000256" key="2">
    <source>
        <dbReference type="ARBA" id="ARBA00022506"/>
    </source>
</evidence>
<evidence type="ECO:0000256" key="9">
    <source>
        <dbReference type="ARBA" id="ARBA00023180"/>
    </source>
</evidence>
<evidence type="ECO:0000256" key="8">
    <source>
        <dbReference type="ARBA" id="ARBA00023157"/>
    </source>
</evidence>
<name>O41614_HV1</name>
<dbReference type="Pfam" id="PF00516">
    <property type="entry name" value="GP120"/>
    <property type="match status" value="1"/>
</dbReference>
<dbReference type="InterPro" id="IPR000777">
    <property type="entry name" value="HIV1_Gp120"/>
</dbReference>
<evidence type="ECO:0000256" key="5">
    <source>
        <dbReference type="ARBA" id="ARBA00022804"/>
    </source>
</evidence>
<keyword evidence="3" id="KW-0945">Host-virus interaction</keyword>
<reference evidence="12" key="1">
    <citation type="submission" date="1997-01" db="EMBL/GenBank/DDBJ databases">
        <authorList>
            <person name="Wolinsky S."/>
            <person name="Hahn B."/>
        </authorList>
    </citation>
    <scope>NUCLEOTIDE SEQUENCE</scope>
    <source>
        <strain evidence="12">M07</strain>
    </source>
</reference>
<keyword evidence="4" id="KW-1162">Viral penetration into host cytoplasm</keyword>
<organismHost>
    <name type="scientific">Homo sapiens</name>
    <name type="common">Human</name>
    <dbReference type="NCBI Taxonomy" id="9606"/>
</organismHost>
<keyword evidence="2" id="KW-1168">Fusion of virus membrane with host membrane</keyword>
<gene>
    <name evidence="12" type="primary">env</name>
</gene>
<evidence type="ECO:0000256" key="1">
    <source>
        <dbReference type="ARBA" id="ARBA00004182"/>
    </source>
</evidence>
<dbReference type="Gene3D" id="2.170.40.20">
    <property type="entry name" value="Human immunodeficiency virus 1, Gp160, envelope glycoprotein"/>
    <property type="match status" value="1"/>
</dbReference>
<evidence type="ECO:0000313" key="12">
    <source>
        <dbReference type="EMBL" id="AAC58902.1"/>
    </source>
</evidence>
<evidence type="ECO:0000256" key="7">
    <source>
        <dbReference type="ARBA" id="ARBA00023136"/>
    </source>
</evidence>
<keyword evidence="5" id="KW-1161">Viral attachment to host cell</keyword>
<reference evidence="12" key="2">
    <citation type="journal article" date="1998" name="J. Virol.">
        <title>Immunological and virological analyses of persons infected by human immunodeficiency virus type 1 while participating in trials of recombinant gp120 subunit vaccines.</title>
        <authorList>
            <person name="Connor R.I."/>
            <person name="Korber B.T."/>
            <person name="Graham B.S."/>
            <person name="Hahn B.H."/>
            <person name="Ho D.D."/>
            <person name="Walker B.D."/>
            <person name="Neumann A.U."/>
            <person name="Vermund S.H."/>
            <person name="Mestecky J."/>
            <person name="Jackson S."/>
            <person name="Fenamore E."/>
            <person name="Cao Y."/>
            <person name="Gao F."/>
            <person name="Kalams S."/>
            <person name="Kunstman K.J."/>
            <person name="McDonald D."/>
            <person name="McWilliams N."/>
            <person name="Trkola A."/>
            <person name="Moore J.P."/>
            <person name="Wolinsky S.M."/>
        </authorList>
    </citation>
    <scope>NUCLEOTIDE SEQUENCE</scope>
    <source>
        <strain evidence="12">M07</strain>
    </source>
</reference>
<keyword evidence="10" id="KW-1160">Virus entry into host cell</keyword>
<evidence type="ECO:0000256" key="10">
    <source>
        <dbReference type="ARBA" id="ARBA00023296"/>
    </source>
</evidence>
<evidence type="ECO:0000256" key="6">
    <source>
        <dbReference type="ARBA" id="ARBA00022844"/>
    </source>
</evidence>
<organism evidence="12">
    <name type="scientific">Human immunodeficiency virus type 1</name>
    <name type="common">HIV-1</name>
    <dbReference type="NCBI Taxonomy" id="11676"/>
    <lineage>
        <taxon>Viruses</taxon>
        <taxon>Riboviria</taxon>
        <taxon>Pararnavirae</taxon>
        <taxon>Artverviricota</taxon>
        <taxon>Revtraviricetes</taxon>
        <taxon>Ortervirales</taxon>
        <taxon>Retroviridae</taxon>
        <taxon>Orthoretrovirinae</taxon>
        <taxon>Lentivirus</taxon>
        <taxon>Lentivirus humimdef1</taxon>
    </lineage>
</organism>
<keyword evidence="7" id="KW-0472">Membrane</keyword>
<dbReference type="SUPFAM" id="SSF56502">
    <property type="entry name" value="gp120 core"/>
    <property type="match status" value="1"/>
</dbReference>
<proteinExistence type="predicted"/>
<keyword evidence="9" id="KW-0325">Glycoprotein</keyword>
<comment type="subcellular location">
    <subcellularLocation>
        <location evidence="1">Virion membrane</location>
    </subcellularLocation>
</comment>
<sequence>MKVRGIRKNCQHLWRWGTMLLGMLMICSAEENLWVTVYYGVSVFKEANTTLFCASDAKAYDTEVHNVGTHACVPTDPPTRSAIGNVTEILTCGNNMVEQMHEDIISLWDPSLKPCVKLTPLCVTLNCPDYNSTTNGLLLVTTVVEWKRWRKEK</sequence>